<dbReference type="AlphaFoldDB" id="A0A0F9NGJ4"/>
<accession>A0A0F9NGJ4</accession>
<comment type="caution">
    <text evidence="1">The sequence shown here is derived from an EMBL/GenBank/DDBJ whole genome shotgun (WGS) entry which is preliminary data.</text>
</comment>
<proteinExistence type="predicted"/>
<organism evidence="1">
    <name type="scientific">marine sediment metagenome</name>
    <dbReference type="NCBI Taxonomy" id="412755"/>
    <lineage>
        <taxon>unclassified sequences</taxon>
        <taxon>metagenomes</taxon>
        <taxon>ecological metagenomes</taxon>
    </lineage>
</organism>
<protein>
    <submittedName>
        <fullName evidence="1">Uncharacterized protein</fullName>
    </submittedName>
</protein>
<name>A0A0F9NGJ4_9ZZZZ</name>
<sequence length="77" mass="8946">MKDKGVSVKLHTKFFDEIFEPARRELEKQTGVRVGQISFTKFLAKNKIQIKLPKQKFNLKNKSPIIKFPLGKGFKLI</sequence>
<reference evidence="1" key="1">
    <citation type="journal article" date="2015" name="Nature">
        <title>Complex archaea that bridge the gap between prokaryotes and eukaryotes.</title>
        <authorList>
            <person name="Spang A."/>
            <person name="Saw J.H."/>
            <person name="Jorgensen S.L."/>
            <person name="Zaremba-Niedzwiedzka K."/>
            <person name="Martijn J."/>
            <person name="Lind A.E."/>
            <person name="van Eijk R."/>
            <person name="Schleper C."/>
            <person name="Guy L."/>
            <person name="Ettema T.J."/>
        </authorList>
    </citation>
    <scope>NUCLEOTIDE SEQUENCE</scope>
</reference>
<dbReference type="EMBL" id="LAZR01003559">
    <property type="protein sequence ID" value="KKN17074.1"/>
    <property type="molecule type" value="Genomic_DNA"/>
</dbReference>
<gene>
    <name evidence="1" type="ORF">LCGC14_0969520</name>
</gene>
<evidence type="ECO:0000313" key="1">
    <source>
        <dbReference type="EMBL" id="KKN17074.1"/>
    </source>
</evidence>